<dbReference type="AlphaFoldDB" id="A0A418WT88"/>
<keyword evidence="4" id="KW-1185">Reference proteome</keyword>
<feature type="region of interest" description="Disordered" evidence="1">
    <location>
        <begin position="707"/>
        <end position="753"/>
    </location>
</feature>
<evidence type="ECO:0000256" key="1">
    <source>
        <dbReference type="SAM" id="MobiDB-lite"/>
    </source>
</evidence>
<feature type="domain" description="GSCFA" evidence="2">
    <location>
        <begin position="137"/>
        <end position="285"/>
    </location>
</feature>
<dbReference type="RefSeq" id="WP_119775609.1">
    <property type="nucleotide sequence ID" value="NZ_QYUK01000008.1"/>
</dbReference>
<feature type="domain" description="GSCFA" evidence="2">
    <location>
        <begin position="388"/>
        <end position="625"/>
    </location>
</feature>
<sequence length="753" mass="82343">MIEQHEIPADEALIVTDEDGEVVGDTGTEVVVDGRKISVGNTFFRGESTIFYPTRDELRKPEGIGRYFLSGWVPAVSSARPGEQVLVLGCDIVSDLLRAAQAHGLTSTGLPGALDGGIAHVHGLRRVLAAALDQAADPVLGLDDQDLAALRAVVGCAETIVLCPGQSQYHVSQQPVQHLHLAPYLAGGAGPGVVDCLTATHAETVADLAACYRLLRQARPQAQIVLAVSPLPLAQNLSSFGPLVASIASKSTVRSAVDDFYRQARPGDDRLHYFPAFELVQTGLNYPFLADRRSLAPHALALLGTAFARAFALGVDDDALAAAHVEARQADFAAGEALRANPPVPLATAPHPLAWPDEAAMAADTTLEHAVLKGLMPAAPFVNADRTLIAFGSCFANNISRYLNTIGYNVATRRDAIAYVSRMGDGIVNTFAIRQQFEWAWEGKVPQVELWHDYKATEFGYDEGIRLRTRELFDMGDVFIITLGLSEVWYDEPTGEVFWRAVPADKYDPGRHKFRMISQAESLENLHAIYRLIRAHRPAAKIVFTVSPIPLMATFRGAATIVASAVSKAILRSAVDEFFQAHQAADPELYYFPAYEVVTGCFHEPFTPDLRHPFLHTILLNMKMFERYFCDSGLGDAQIAEFLAEVRYRDLALNGADRPLVMARIKEEADEWRGDGKVPCIESVARLKARDDVIAARAKERDEATALRQQELTAKRDEALAAREAAAEERRKAAEQRRLEAEAARAARARPAR</sequence>
<dbReference type="EMBL" id="QYUK01000008">
    <property type="protein sequence ID" value="RJF94492.1"/>
    <property type="molecule type" value="Genomic_DNA"/>
</dbReference>
<evidence type="ECO:0000313" key="4">
    <source>
        <dbReference type="Proteomes" id="UP000284605"/>
    </source>
</evidence>
<gene>
    <name evidence="3" type="ORF">D3874_01250</name>
</gene>
<name>A0A418WT88_9PROT</name>
<proteinExistence type="predicted"/>
<dbReference type="InterPro" id="IPR014982">
    <property type="entry name" value="GSCFA"/>
</dbReference>
<accession>A0A418WT88</accession>
<evidence type="ECO:0000313" key="3">
    <source>
        <dbReference type="EMBL" id="RJF94492.1"/>
    </source>
</evidence>
<comment type="caution">
    <text evidence="3">The sequence shown here is derived from an EMBL/GenBank/DDBJ whole genome shotgun (WGS) entry which is preliminary data.</text>
</comment>
<evidence type="ECO:0000259" key="2">
    <source>
        <dbReference type="Pfam" id="PF08885"/>
    </source>
</evidence>
<reference evidence="3 4" key="1">
    <citation type="submission" date="2018-09" db="EMBL/GenBank/DDBJ databases">
        <authorList>
            <person name="Zhu H."/>
        </authorList>
    </citation>
    <scope>NUCLEOTIDE SEQUENCE [LARGE SCALE GENOMIC DNA]</scope>
    <source>
        <strain evidence="3 4">K1W22B-8</strain>
    </source>
</reference>
<dbReference type="Pfam" id="PF08885">
    <property type="entry name" value="GSCFA"/>
    <property type="match status" value="2"/>
</dbReference>
<feature type="compositionally biased region" description="Basic and acidic residues" evidence="1">
    <location>
        <begin position="713"/>
        <end position="745"/>
    </location>
</feature>
<organism evidence="3 4">
    <name type="scientific">Oleomonas cavernae</name>
    <dbReference type="NCBI Taxonomy" id="2320859"/>
    <lineage>
        <taxon>Bacteria</taxon>
        <taxon>Pseudomonadati</taxon>
        <taxon>Pseudomonadota</taxon>
        <taxon>Alphaproteobacteria</taxon>
        <taxon>Acetobacterales</taxon>
        <taxon>Acetobacteraceae</taxon>
        <taxon>Oleomonas</taxon>
    </lineage>
</organism>
<dbReference type="OrthoDB" id="369216at2"/>
<dbReference type="Proteomes" id="UP000284605">
    <property type="component" value="Unassembled WGS sequence"/>
</dbReference>
<protein>
    <recommendedName>
        <fullName evidence="2">GSCFA domain-containing protein</fullName>
    </recommendedName>
</protein>